<dbReference type="GeneID" id="123390900"/>
<evidence type="ECO:0000313" key="3">
    <source>
        <dbReference type="RefSeq" id="XP_044931731.1"/>
    </source>
</evidence>
<accession>A0A8U0RVN7</accession>
<feature type="region of interest" description="Disordered" evidence="1">
    <location>
        <begin position="1"/>
        <end position="28"/>
    </location>
</feature>
<proteinExistence type="predicted"/>
<dbReference type="RefSeq" id="XP_044931731.1">
    <property type="nucleotide sequence ID" value="XM_045075796.1"/>
</dbReference>
<dbReference type="AlphaFoldDB" id="A0A8U0RVN7"/>
<gene>
    <name evidence="3" type="primary">LOC123390900</name>
</gene>
<protein>
    <submittedName>
        <fullName evidence="3">Translation initiation factor IF-2-like</fullName>
    </submittedName>
</protein>
<dbReference type="Proteomes" id="UP000000715">
    <property type="component" value="Unplaced"/>
</dbReference>
<evidence type="ECO:0000313" key="2">
    <source>
        <dbReference type="Proteomes" id="UP000000715"/>
    </source>
</evidence>
<feature type="region of interest" description="Disordered" evidence="1">
    <location>
        <begin position="40"/>
        <end position="119"/>
    </location>
</feature>
<name>A0A8U0RVN7_MUSPF</name>
<feature type="compositionally biased region" description="Basic and acidic residues" evidence="1">
    <location>
        <begin position="98"/>
        <end position="108"/>
    </location>
</feature>
<dbReference type="OrthoDB" id="10383730at2759"/>
<organism evidence="2 3">
    <name type="scientific">Mustela putorius furo</name>
    <name type="common">European domestic ferret</name>
    <name type="synonym">Mustela furo</name>
    <dbReference type="NCBI Taxonomy" id="9669"/>
    <lineage>
        <taxon>Eukaryota</taxon>
        <taxon>Metazoa</taxon>
        <taxon>Chordata</taxon>
        <taxon>Craniata</taxon>
        <taxon>Vertebrata</taxon>
        <taxon>Euteleostomi</taxon>
        <taxon>Mammalia</taxon>
        <taxon>Eutheria</taxon>
        <taxon>Laurasiatheria</taxon>
        <taxon>Carnivora</taxon>
        <taxon>Caniformia</taxon>
        <taxon>Musteloidea</taxon>
        <taxon>Mustelidae</taxon>
        <taxon>Mustelinae</taxon>
        <taxon>Mustela</taxon>
    </lineage>
</organism>
<keyword evidence="2" id="KW-1185">Reference proteome</keyword>
<feature type="compositionally biased region" description="Gly residues" evidence="1">
    <location>
        <begin position="1"/>
        <end position="10"/>
    </location>
</feature>
<evidence type="ECO:0000256" key="1">
    <source>
        <dbReference type="SAM" id="MobiDB-lite"/>
    </source>
</evidence>
<sequence length="213" mass="21826">MGEGATGGDGTYLATPPPPPAAAAEPAAPGTIFRHRLVVGGGYQPPIGHRQPTKRPVSQVPVAAPNSGREGRGRGGGGTLSGPSALGRGPGVRGPRPVRAEGPERLGDPKAAPRARQGRGHRRGWVCYCRLRPFLRGACRETVGGGRGAPGCPAGAETRAQVRKSAGTREGGATPPIVVVGRPVTWLSSGDPRRTLGRPVAVRAVVRARIAPR</sequence>
<reference evidence="3" key="1">
    <citation type="submission" date="2025-08" db="UniProtKB">
        <authorList>
            <consortium name="RefSeq"/>
        </authorList>
    </citation>
    <scope>IDENTIFICATION</scope>
    <source>
        <tissue evidence="3">Brain</tissue>
    </source>
</reference>